<organism evidence="2 3">
    <name type="scientific">Cudoniella acicularis</name>
    <dbReference type="NCBI Taxonomy" id="354080"/>
    <lineage>
        <taxon>Eukaryota</taxon>
        <taxon>Fungi</taxon>
        <taxon>Dikarya</taxon>
        <taxon>Ascomycota</taxon>
        <taxon>Pezizomycotina</taxon>
        <taxon>Leotiomycetes</taxon>
        <taxon>Helotiales</taxon>
        <taxon>Tricladiaceae</taxon>
        <taxon>Cudoniella</taxon>
    </lineage>
</organism>
<evidence type="ECO:0000313" key="3">
    <source>
        <dbReference type="Proteomes" id="UP000566819"/>
    </source>
</evidence>
<dbReference type="Proteomes" id="UP000566819">
    <property type="component" value="Unassembled WGS sequence"/>
</dbReference>
<feature type="compositionally biased region" description="Basic and acidic residues" evidence="1">
    <location>
        <begin position="369"/>
        <end position="378"/>
    </location>
</feature>
<feature type="region of interest" description="Disordered" evidence="1">
    <location>
        <begin position="1"/>
        <end position="104"/>
    </location>
</feature>
<sequence length="590" mass="65695">MADSKSSETPVSADLFPSVPSTIQGQQETQTPLIATSNEDITCSSPLNPTVEDVPATPAATTSTEAPTTPIPPSTPFSPLEGDANIPRRCSSVGPLPSGVATPFSPLEGNADRCERTVPAASPYLPATPLMERVSLKSDLYAAFKGASRVPAARSSDPRIQFYKPASPHKPQYHRSPEPRAESNKSGLFKSSRRARSEPTLISHPVGPDQIFAPSHYTPQGILLPNYPSNWTIIHAYDDSNVYTGTSAYPPGYPRGSNDFDFFPALDDQGLREHSRWTKGVQSWYASGYESGYGVGRDDGYNEGYEDAIDDLKSLDIADELDEDDDDDVSTRMPSELDYDDYHGYSDDKIPLYYTPRRSRRGSYIPSSKLDKTDKDSLRTSSYRPQSSLASTTDDVSTTFTMPGSLSVPSVIDSSKDGEGDIGRVIITSRHARGRRQHTLYGEDHKADFHSDYAPSTEYDDYEGYGDDNIPLYRVSKRSRRSSYISAVHSHISKPFEMEASKTQERARFGGPYRAYRQAWDNYVYFCGCGICYKVLVLTAGDCDRIFGPDFRAMEFEWEKELLQKRLDMNSVKPKDANYCFITGQPCRWW</sequence>
<feature type="compositionally biased region" description="Polar residues" evidence="1">
    <location>
        <begin position="379"/>
        <end position="408"/>
    </location>
</feature>
<accession>A0A8H4RC61</accession>
<feature type="compositionally biased region" description="Polar residues" evidence="1">
    <location>
        <begin position="19"/>
        <end position="48"/>
    </location>
</feature>
<name>A0A8H4RC61_9HELO</name>
<proteinExistence type="predicted"/>
<evidence type="ECO:0000313" key="2">
    <source>
        <dbReference type="EMBL" id="KAF4627409.1"/>
    </source>
</evidence>
<evidence type="ECO:0000256" key="1">
    <source>
        <dbReference type="SAM" id="MobiDB-lite"/>
    </source>
</evidence>
<dbReference type="EMBL" id="JAAMPI010000975">
    <property type="protein sequence ID" value="KAF4627409.1"/>
    <property type="molecule type" value="Genomic_DNA"/>
</dbReference>
<gene>
    <name evidence="2" type="ORF">G7Y89_g10754</name>
</gene>
<keyword evidence="3" id="KW-1185">Reference proteome</keyword>
<comment type="caution">
    <text evidence="2">The sequence shown here is derived from an EMBL/GenBank/DDBJ whole genome shotgun (WGS) entry which is preliminary data.</text>
</comment>
<feature type="region of interest" description="Disordered" evidence="1">
    <location>
        <begin position="320"/>
        <end position="343"/>
    </location>
</feature>
<feature type="compositionally biased region" description="Low complexity" evidence="1">
    <location>
        <begin position="55"/>
        <end position="68"/>
    </location>
</feature>
<reference evidence="2 3" key="1">
    <citation type="submission" date="2020-03" db="EMBL/GenBank/DDBJ databases">
        <title>Draft Genome Sequence of Cudoniella acicularis.</title>
        <authorList>
            <person name="Buettner E."/>
            <person name="Kellner H."/>
        </authorList>
    </citation>
    <scope>NUCLEOTIDE SEQUENCE [LARGE SCALE GENOMIC DNA]</scope>
    <source>
        <strain evidence="2 3">DSM 108380</strain>
    </source>
</reference>
<protein>
    <submittedName>
        <fullName evidence="2">Uncharacterized protein</fullName>
    </submittedName>
</protein>
<feature type="region of interest" description="Disordered" evidence="1">
    <location>
        <begin position="154"/>
        <end position="207"/>
    </location>
</feature>
<feature type="region of interest" description="Disordered" evidence="1">
    <location>
        <begin position="361"/>
        <end position="420"/>
    </location>
</feature>
<dbReference type="AlphaFoldDB" id="A0A8H4RC61"/>